<dbReference type="Pfam" id="PF23010">
    <property type="entry name" value="RA_3"/>
    <property type="match status" value="1"/>
</dbReference>
<feature type="region of interest" description="Disordered" evidence="4">
    <location>
        <begin position="39"/>
        <end position="157"/>
    </location>
</feature>
<dbReference type="SUPFAM" id="SSF52058">
    <property type="entry name" value="L domain-like"/>
    <property type="match status" value="2"/>
</dbReference>
<feature type="region of interest" description="Disordered" evidence="4">
    <location>
        <begin position="1"/>
        <end position="23"/>
    </location>
</feature>
<dbReference type="STRING" id="1314781.A0A165D3E4"/>
<dbReference type="InterPro" id="IPR001611">
    <property type="entry name" value="Leu-rich_rpt"/>
</dbReference>
<reference evidence="7 8" key="1">
    <citation type="journal article" date="2016" name="Mol. Biol. Evol.">
        <title>Comparative Genomics of Early-Diverging Mushroom-Forming Fungi Provides Insights into the Origins of Lignocellulose Decay Capabilities.</title>
        <authorList>
            <person name="Nagy L.G."/>
            <person name="Riley R."/>
            <person name="Tritt A."/>
            <person name="Adam C."/>
            <person name="Daum C."/>
            <person name="Floudas D."/>
            <person name="Sun H."/>
            <person name="Yadav J.S."/>
            <person name="Pangilinan J."/>
            <person name="Larsson K.H."/>
            <person name="Matsuura K."/>
            <person name="Barry K."/>
            <person name="Labutti K."/>
            <person name="Kuo R."/>
            <person name="Ohm R.A."/>
            <person name="Bhattacharya S.S."/>
            <person name="Shirouzu T."/>
            <person name="Yoshinaga Y."/>
            <person name="Martin F.M."/>
            <person name="Grigoriev I.V."/>
            <person name="Hibbett D.S."/>
        </authorList>
    </citation>
    <scope>NUCLEOTIDE SEQUENCE [LARGE SCALE GENOMIC DNA]</scope>
    <source>
        <strain evidence="7 8">HHB12029</strain>
    </source>
</reference>
<name>A0A165D3E4_EXIGL</name>
<feature type="domain" description="Guanylate cyclase" evidence="5">
    <location>
        <begin position="1443"/>
        <end position="1579"/>
    </location>
</feature>
<dbReference type="GO" id="GO:0009190">
    <property type="term" value="P:cyclic nucleotide biosynthetic process"/>
    <property type="evidence" value="ECO:0007669"/>
    <property type="project" value="InterPro"/>
</dbReference>
<dbReference type="Gene3D" id="3.60.40.10">
    <property type="entry name" value="PPM-type phosphatase domain"/>
    <property type="match status" value="1"/>
</dbReference>
<dbReference type="PROSITE" id="PS51450">
    <property type="entry name" value="LRR"/>
    <property type="match status" value="3"/>
</dbReference>
<dbReference type="SMART" id="SM00369">
    <property type="entry name" value="LRR_TYP"/>
    <property type="match status" value="12"/>
</dbReference>
<dbReference type="Pfam" id="PF00211">
    <property type="entry name" value="Guanylate_cyc"/>
    <property type="match status" value="1"/>
</dbReference>
<dbReference type="SMART" id="SM00365">
    <property type="entry name" value="LRR_SD22"/>
    <property type="match status" value="4"/>
</dbReference>
<evidence type="ECO:0000256" key="1">
    <source>
        <dbReference type="ARBA" id="ARBA00022614"/>
    </source>
</evidence>
<dbReference type="FunCoup" id="A0A165D3E4">
    <property type="interactions" value="115"/>
</dbReference>
<keyword evidence="3" id="KW-0677">Repeat</keyword>
<feature type="domain" description="PPM-type phosphatase" evidence="6">
    <location>
        <begin position="1109"/>
        <end position="1393"/>
    </location>
</feature>
<dbReference type="Gene3D" id="3.80.10.10">
    <property type="entry name" value="Ribonuclease Inhibitor"/>
    <property type="match status" value="3"/>
</dbReference>
<feature type="compositionally biased region" description="Basic residues" evidence="4">
    <location>
        <begin position="130"/>
        <end position="142"/>
    </location>
</feature>
<dbReference type="Gene3D" id="3.30.70.1230">
    <property type="entry name" value="Nucleotide cyclase"/>
    <property type="match status" value="1"/>
</dbReference>
<gene>
    <name evidence="7" type="ORF">EXIGLDRAFT_842752</name>
</gene>
<dbReference type="GO" id="GO:0046872">
    <property type="term" value="F:metal ion binding"/>
    <property type="evidence" value="ECO:0007669"/>
    <property type="project" value="UniProtKB-KW"/>
</dbReference>
<dbReference type="OrthoDB" id="2021138at2759"/>
<dbReference type="InterPro" id="IPR001054">
    <property type="entry name" value="A/G_cyclase"/>
</dbReference>
<proteinExistence type="predicted"/>
<dbReference type="PROSITE" id="PS50125">
    <property type="entry name" value="GUANYLATE_CYCLASE_2"/>
    <property type="match status" value="1"/>
</dbReference>
<keyword evidence="2" id="KW-0479">Metal-binding</keyword>
<dbReference type="PROSITE" id="PS51746">
    <property type="entry name" value="PPM_2"/>
    <property type="match status" value="1"/>
</dbReference>
<evidence type="ECO:0000313" key="7">
    <source>
        <dbReference type="EMBL" id="KZV83694.1"/>
    </source>
</evidence>
<evidence type="ECO:0000313" key="8">
    <source>
        <dbReference type="Proteomes" id="UP000077266"/>
    </source>
</evidence>
<feature type="compositionally biased region" description="Polar residues" evidence="4">
    <location>
        <begin position="353"/>
        <end position="375"/>
    </location>
</feature>
<dbReference type="CDD" id="cd17214">
    <property type="entry name" value="RA_CYR1_like"/>
    <property type="match status" value="1"/>
</dbReference>
<dbReference type="InterPro" id="IPR003591">
    <property type="entry name" value="Leu-rich_rpt_typical-subtyp"/>
</dbReference>
<dbReference type="InterPro" id="IPR029787">
    <property type="entry name" value="Nucleotide_cyclase"/>
</dbReference>
<keyword evidence="1" id="KW-0433">Leucine-rich repeat</keyword>
<dbReference type="SUPFAM" id="SSF55073">
    <property type="entry name" value="Nucleotide cyclase"/>
    <property type="match status" value="1"/>
</dbReference>
<dbReference type="EMBL" id="KV426258">
    <property type="protein sequence ID" value="KZV83694.1"/>
    <property type="molecule type" value="Genomic_DNA"/>
</dbReference>
<dbReference type="PANTHER" id="PTHR48051">
    <property type="match status" value="1"/>
</dbReference>
<evidence type="ECO:0000259" key="5">
    <source>
        <dbReference type="PROSITE" id="PS50125"/>
    </source>
</evidence>
<feature type="compositionally biased region" description="Low complexity" evidence="4">
    <location>
        <begin position="109"/>
        <end position="122"/>
    </location>
</feature>
<feature type="compositionally biased region" description="Low complexity" evidence="4">
    <location>
        <begin position="328"/>
        <end position="337"/>
    </location>
</feature>
<dbReference type="CDD" id="cd00143">
    <property type="entry name" value="PP2Cc"/>
    <property type="match status" value="1"/>
</dbReference>
<evidence type="ECO:0000256" key="4">
    <source>
        <dbReference type="SAM" id="MobiDB-lite"/>
    </source>
</evidence>
<keyword evidence="8" id="KW-1185">Reference proteome</keyword>
<dbReference type="InterPro" id="IPR055071">
    <property type="entry name" value="RA_PHLPP-like"/>
</dbReference>
<feature type="region of interest" description="Disordered" evidence="4">
    <location>
        <begin position="1209"/>
        <end position="1234"/>
    </location>
</feature>
<organism evidence="7 8">
    <name type="scientific">Exidia glandulosa HHB12029</name>
    <dbReference type="NCBI Taxonomy" id="1314781"/>
    <lineage>
        <taxon>Eukaryota</taxon>
        <taxon>Fungi</taxon>
        <taxon>Dikarya</taxon>
        <taxon>Basidiomycota</taxon>
        <taxon>Agaricomycotina</taxon>
        <taxon>Agaricomycetes</taxon>
        <taxon>Auriculariales</taxon>
        <taxon>Exidiaceae</taxon>
        <taxon>Exidia</taxon>
    </lineage>
</organism>
<dbReference type="SMART" id="SM00044">
    <property type="entry name" value="CYCc"/>
    <property type="match status" value="1"/>
</dbReference>
<dbReference type="InParanoid" id="A0A165D3E4"/>
<sequence>MSTPDMLALARSWPPTESTSEFGVTEPVDLDIAPWLGVDQLPQSQPSHKKSFAGSFHSSLSKKRSSSNLSHPSELALDLQMFPDKSKTKTGLLGMLRLKPKGRDGDTASFTSPPSPTSTFGQPPSPSRSIPKRPRKRPKRSKGPAVPPKEPEFKLDTNLDEMDGIVNLSGGRFSSGDTLDIRRTSVPMQDVSPRGSVMSDVSAHPSSSHTGHYISGIAGPGQQTLFVNPFSDSIGSLAYNKRQGVVQRKTSPTMSQVPPYLSQPRPSISSTMSALPLITANYNFGPAPAVSGAEQIGYASYAAATGVDSSSPTWMPPESWGVNLPGPSGVDTTGEETSGSEHEGDGPVPYSPRSPSGRNGSISAGHSKAASVTSPLPTPPRSQRKESVPALFPVPSGITRSSFSNKSLPATPIPASYRIRVFRPDSSWASFEVNVNQTVAELQPIIARKALAQRETSRLYLRELGRERLLATTERPAAILKRRLEQLGYDAVDNVERLGSEEVSFVLRFIFKSAVPTSADQEEDFFFDQYEHIDLSSRGISVIPIALHKHAERIVRLDVSRNPMLDIPKDFIDSCTTLKELILSGSALKRIPVNVRHAVGLRWLDLSSNRVHKLDDAALDNLASLSTLKLQNNRIETLPAYFAKLRNLRYLNISNNKFDRLPDVVGEMASLVDLDISFNTIGTFPPAILQLTMLEKLVIVGNQMTDLPADLPTSLTQLRILDLRRNMFTDVTPACRLPMLESLLADWNNIPALDLTLGPSLHELQVSNNDITRLVLMPGPVTALCSLIQLDISNAKLSALDDGVLAQLTSLQVLKLDHNAFRVIPDSFSKLTQLTHLSFTDNMVDKLPDSLGQLENLIELNVRNNNLSELPASLWQCQSLRKLNATSNILEVWHEPAGRRSKGSENLPPLARSLQYLYLGDNHFTDDVYLALTFFADLRVLNLSFNEITTLQGWTQNFATLEELYLSGNKITTLPDDLHRLKRLSVLFLNGNKLQTLPAELTKLSNLSVLDVGSNVLKYNVNNWEFEWNWNFNPQLRYLNLSGNRRLEIKPDQSQKSGMRKQNLAEFFGLTQLRVLGLMDVSTLFMPAMPDENEDCRVRSTFSEINGMAYGIADTLGKGEHVSMFDLVVPNFRKKENECLFGMFGRAHGARTSSRLTKYLQENFTDTFRQYMLDMKPEKNERTKDALRRSFLTLNKSLYDFLSPPQSANAVPAPTAGRKASRVSGNMPDDNSASGEFRSGASAIVVYMVDKTIFVANVGDALAVISRNGVASLLSTRHEPLDRNETLRIRAAEAWVSPKGMVNDESDVSRSFGLFHLLPAVNSRPSVAHWDLSEFDEFLIIGNRGLWDFMSYQTAVDVARTVPHDPLLASQKLRDFAISYGADGSTMVMVIRVGDLFGKGTRTRQPTLDHIKRVPRPTLGTPSPNVITKNLVPEVEAPVGTVALVFTDIQNSTRLWDQNAGMPTAMRLHNNLLRRLLRTCGGYEVKTEGDAFVVSFNNVTSAVHWCLEVQTRLLAEPWPLEILESEDGKEVRDANGTVIVRGLSVRMGIHRGNPVCEPDPITKRMDYFGGVVNRAARISAFAKGGQITVSAEVAREIEEQILVEEAEVEPEMAATVDAIRRTGIFIKEIGEKKLKGLEVPEVLSLVYPKDLFGRLEYHTRVEETAADSAAAKAARGSGSRVQFSVAQVRQLAMLCVRLEALSSRRVFRPLAEQPRGDVEADERILYADPALFMPAMKDTPTDADVMVVLDSLSIRIQNSLASLDPRMCAPGIAEVKPALQDLLALFQQSTLEEKLAIAEALGLVLPGEVA</sequence>
<dbReference type="GO" id="GO:0035556">
    <property type="term" value="P:intracellular signal transduction"/>
    <property type="evidence" value="ECO:0007669"/>
    <property type="project" value="InterPro"/>
</dbReference>
<dbReference type="InterPro" id="IPR001932">
    <property type="entry name" value="PPM-type_phosphatase-like_dom"/>
</dbReference>
<evidence type="ECO:0008006" key="9">
    <source>
        <dbReference type="Google" id="ProtNLM"/>
    </source>
</evidence>
<accession>A0A165D3E4</accession>
<dbReference type="SMART" id="SM00364">
    <property type="entry name" value="LRR_BAC"/>
    <property type="match status" value="6"/>
</dbReference>
<dbReference type="InterPro" id="IPR055414">
    <property type="entry name" value="LRR_R13L4/SHOC2-like"/>
</dbReference>
<dbReference type="Pfam" id="PF23598">
    <property type="entry name" value="LRR_14"/>
    <property type="match status" value="1"/>
</dbReference>
<dbReference type="SMART" id="SM00332">
    <property type="entry name" value="PP2Cc"/>
    <property type="match status" value="1"/>
</dbReference>
<feature type="region of interest" description="Disordered" evidence="4">
    <location>
        <begin position="188"/>
        <end position="207"/>
    </location>
</feature>
<dbReference type="InterPro" id="IPR036457">
    <property type="entry name" value="PPM-type-like_dom_sf"/>
</dbReference>
<dbReference type="Proteomes" id="UP000077266">
    <property type="component" value="Unassembled WGS sequence"/>
</dbReference>
<evidence type="ECO:0000256" key="3">
    <source>
        <dbReference type="ARBA" id="ARBA00022737"/>
    </source>
</evidence>
<dbReference type="InterPro" id="IPR032675">
    <property type="entry name" value="LRR_dom_sf"/>
</dbReference>
<dbReference type="GO" id="GO:0005737">
    <property type="term" value="C:cytoplasm"/>
    <property type="evidence" value="ECO:0007669"/>
    <property type="project" value="TreeGrafter"/>
</dbReference>
<dbReference type="SUPFAM" id="SSF81606">
    <property type="entry name" value="PP2C-like"/>
    <property type="match status" value="1"/>
</dbReference>
<dbReference type="PANTHER" id="PTHR48051:SF1">
    <property type="entry name" value="RAS SUPPRESSOR PROTEIN 1"/>
    <property type="match status" value="1"/>
</dbReference>
<dbReference type="FunFam" id="3.80.10.10:FF:001164">
    <property type="entry name" value="GH01279p"/>
    <property type="match status" value="1"/>
</dbReference>
<feature type="region of interest" description="Disordered" evidence="4">
    <location>
        <begin position="307"/>
        <end position="394"/>
    </location>
</feature>
<dbReference type="Pfam" id="PF00481">
    <property type="entry name" value="PP2C"/>
    <property type="match status" value="1"/>
</dbReference>
<evidence type="ECO:0000256" key="2">
    <source>
        <dbReference type="ARBA" id="ARBA00022723"/>
    </source>
</evidence>
<dbReference type="Pfam" id="PF13855">
    <property type="entry name" value="LRR_8"/>
    <property type="match status" value="1"/>
</dbReference>
<evidence type="ECO:0000259" key="6">
    <source>
        <dbReference type="PROSITE" id="PS51746"/>
    </source>
</evidence>
<feature type="region of interest" description="Disordered" evidence="4">
    <location>
        <begin position="247"/>
        <end position="266"/>
    </location>
</feature>
<dbReference type="CDD" id="cd07302">
    <property type="entry name" value="CHD"/>
    <property type="match status" value="1"/>
</dbReference>
<protein>
    <recommendedName>
        <fullName evidence="9">Adenylate cyclase</fullName>
    </recommendedName>
</protein>
<dbReference type="InterPro" id="IPR050216">
    <property type="entry name" value="LRR_domain-containing"/>
</dbReference>